<reference evidence="1" key="1">
    <citation type="journal article" date="2021" name="PeerJ">
        <title>Extensive microbial diversity within the chicken gut microbiome revealed by metagenomics and culture.</title>
        <authorList>
            <person name="Gilroy R."/>
            <person name="Ravi A."/>
            <person name="Getino M."/>
            <person name="Pursley I."/>
            <person name="Horton D.L."/>
            <person name="Alikhan N.F."/>
            <person name="Baker D."/>
            <person name="Gharbi K."/>
            <person name="Hall N."/>
            <person name="Watson M."/>
            <person name="Adriaenssens E.M."/>
            <person name="Foster-Nyarko E."/>
            <person name="Jarju S."/>
            <person name="Secka A."/>
            <person name="Antonio M."/>
            <person name="Oren A."/>
            <person name="Chaudhuri R.R."/>
            <person name="La Ragione R."/>
            <person name="Hildebrand F."/>
            <person name="Pallen M.J."/>
        </authorList>
    </citation>
    <scope>NUCLEOTIDE SEQUENCE</scope>
    <source>
        <strain evidence="1">CHK160-9182</strain>
    </source>
</reference>
<gene>
    <name evidence="1" type="ORF">H9889_06780</name>
</gene>
<sequence length="106" mass="12785">MRNLFKNFATFNRRQEKNRIKSDSRFNKIQSIANEYSADTPEKIQERIFFAESKLSRTPFWRRKEMQILTEALYRAQNLIMSRQRIYEKQSTIAHAPIVLLKKKMA</sequence>
<reference evidence="1" key="2">
    <citation type="submission" date="2021-04" db="EMBL/GenBank/DDBJ databases">
        <authorList>
            <person name="Gilroy R."/>
        </authorList>
    </citation>
    <scope>NUCLEOTIDE SEQUENCE</scope>
    <source>
        <strain evidence="1">CHK160-9182</strain>
    </source>
</reference>
<dbReference type="AlphaFoldDB" id="A0A9D1Q6J0"/>
<dbReference type="EMBL" id="DXHP01000150">
    <property type="protein sequence ID" value="HIW07014.1"/>
    <property type="molecule type" value="Genomic_DNA"/>
</dbReference>
<evidence type="ECO:0000313" key="2">
    <source>
        <dbReference type="Proteomes" id="UP000823934"/>
    </source>
</evidence>
<protein>
    <submittedName>
        <fullName evidence="1">Uncharacterized protein</fullName>
    </submittedName>
</protein>
<evidence type="ECO:0000313" key="1">
    <source>
        <dbReference type="EMBL" id="HIW07014.1"/>
    </source>
</evidence>
<organism evidence="1 2">
    <name type="scientific">Candidatus Ignatzschineria merdigallinarum</name>
    <dbReference type="NCBI Taxonomy" id="2838621"/>
    <lineage>
        <taxon>Bacteria</taxon>
        <taxon>Pseudomonadati</taxon>
        <taxon>Pseudomonadota</taxon>
        <taxon>Gammaproteobacteria</taxon>
        <taxon>Cardiobacteriales</taxon>
        <taxon>Ignatzschineriaceae</taxon>
        <taxon>Ignatzschineria</taxon>
    </lineage>
</organism>
<proteinExistence type="predicted"/>
<accession>A0A9D1Q6J0</accession>
<comment type="caution">
    <text evidence="1">The sequence shown here is derived from an EMBL/GenBank/DDBJ whole genome shotgun (WGS) entry which is preliminary data.</text>
</comment>
<dbReference type="Proteomes" id="UP000823934">
    <property type="component" value="Unassembled WGS sequence"/>
</dbReference>
<name>A0A9D1Q6J0_9GAMM</name>